<proteinExistence type="predicted"/>
<organism evidence="2 3">
    <name type="scientific">Paspalum notatum var. saurae</name>
    <dbReference type="NCBI Taxonomy" id="547442"/>
    <lineage>
        <taxon>Eukaryota</taxon>
        <taxon>Viridiplantae</taxon>
        <taxon>Streptophyta</taxon>
        <taxon>Embryophyta</taxon>
        <taxon>Tracheophyta</taxon>
        <taxon>Spermatophyta</taxon>
        <taxon>Magnoliopsida</taxon>
        <taxon>Liliopsida</taxon>
        <taxon>Poales</taxon>
        <taxon>Poaceae</taxon>
        <taxon>PACMAD clade</taxon>
        <taxon>Panicoideae</taxon>
        <taxon>Andropogonodae</taxon>
        <taxon>Paspaleae</taxon>
        <taxon>Paspalinae</taxon>
        <taxon>Paspalum</taxon>
    </lineage>
</organism>
<name>A0AAQ3SJ00_PASNO</name>
<gene>
    <name evidence="2" type="ORF">U9M48_004363</name>
</gene>
<keyword evidence="1" id="KW-1133">Transmembrane helix</keyword>
<evidence type="ECO:0000313" key="3">
    <source>
        <dbReference type="Proteomes" id="UP001341281"/>
    </source>
</evidence>
<dbReference type="EMBL" id="CP144745">
    <property type="protein sequence ID" value="WVZ53417.1"/>
    <property type="molecule type" value="Genomic_DNA"/>
</dbReference>
<accession>A0AAQ3SJ00</accession>
<evidence type="ECO:0000313" key="2">
    <source>
        <dbReference type="EMBL" id="WVZ53417.1"/>
    </source>
</evidence>
<dbReference type="AlphaFoldDB" id="A0AAQ3SJ00"/>
<keyword evidence="1" id="KW-0472">Membrane</keyword>
<protein>
    <submittedName>
        <fullName evidence="2">Uncharacterized protein</fullName>
    </submittedName>
</protein>
<evidence type="ECO:0000256" key="1">
    <source>
        <dbReference type="SAM" id="Phobius"/>
    </source>
</evidence>
<sequence length="106" mass="12098">MVRPLSTAGDSNFHPASFYSAPRSSTRWIPSCSLTGIAIPQNKKLHISLFLRCCCGIHLVPLVPQVFPTICCIISLPILYIFSIRITIYGRRTQMFLLYFIIHYCF</sequence>
<feature type="transmembrane region" description="Helical" evidence="1">
    <location>
        <begin position="66"/>
        <end position="88"/>
    </location>
</feature>
<keyword evidence="3" id="KW-1185">Reference proteome</keyword>
<reference evidence="2 3" key="1">
    <citation type="submission" date="2024-02" db="EMBL/GenBank/DDBJ databases">
        <title>High-quality chromosome-scale genome assembly of Pensacola bahiagrass (Paspalum notatum Flugge var. saurae).</title>
        <authorList>
            <person name="Vega J.M."/>
            <person name="Podio M."/>
            <person name="Orjuela J."/>
            <person name="Siena L.A."/>
            <person name="Pessino S.C."/>
            <person name="Combes M.C."/>
            <person name="Mariac C."/>
            <person name="Albertini E."/>
            <person name="Pupilli F."/>
            <person name="Ortiz J.P.A."/>
            <person name="Leblanc O."/>
        </authorList>
    </citation>
    <scope>NUCLEOTIDE SEQUENCE [LARGE SCALE GENOMIC DNA]</scope>
    <source>
        <strain evidence="2">R1</strain>
        <tissue evidence="2">Leaf</tissue>
    </source>
</reference>
<dbReference type="Proteomes" id="UP001341281">
    <property type="component" value="Chromosome 01"/>
</dbReference>
<keyword evidence="1" id="KW-0812">Transmembrane</keyword>